<evidence type="ECO:0000313" key="15">
    <source>
        <dbReference type="Proteomes" id="UP000186922"/>
    </source>
</evidence>
<keyword evidence="15" id="KW-1185">Reference proteome</keyword>
<evidence type="ECO:0000256" key="2">
    <source>
        <dbReference type="ARBA" id="ARBA00004115"/>
    </source>
</evidence>
<dbReference type="EMBL" id="BDGG01000005">
    <property type="protein sequence ID" value="GAU99175.1"/>
    <property type="molecule type" value="Genomic_DNA"/>
</dbReference>
<evidence type="ECO:0000256" key="3">
    <source>
        <dbReference type="ARBA" id="ARBA00005610"/>
    </source>
</evidence>
<dbReference type="PANTHER" id="PTHR12861:SF3">
    <property type="entry name" value="TRANSLOCON-ASSOCIATED PROTEIN SUBUNIT BETA"/>
    <property type="match status" value="1"/>
</dbReference>
<keyword evidence="10" id="KW-0325">Glycoprotein</keyword>
<comment type="caution">
    <text evidence="14">The sequence shown here is derived from an EMBL/GenBank/DDBJ whole genome shotgun (WGS) entry which is preliminary data.</text>
</comment>
<comment type="subcellular location">
    <subcellularLocation>
        <location evidence="2">Endoplasmic reticulum membrane</location>
        <topology evidence="2">Single-pass type I membrane protein</topology>
    </subcellularLocation>
</comment>
<comment type="subunit">
    <text evidence="11">Heterotetramer of TRAP-alpha, TRAP-beta, TRAP-delta and TRAP-gamma.</text>
</comment>
<evidence type="ECO:0000256" key="1">
    <source>
        <dbReference type="ARBA" id="ARBA00002838"/>
    </source>
</evidence>
<dbReference type="Pfam" id="PF05753">
    <property type="entry name" value="TRAP_beta"/>
    <property type="match status" value="1"/>
</dbReference>
<evidence type="ECO:0000256" key="10">
    <source>
        <dbReference type="ARBA" id="ARBA00023180"/>
    </source>
</evidence>
<name>A0A1D1VEG2_RAMVA</name>
<comment type="function">
    <text evidence="1 11">TRAP proteins are part of a complex whose function is to bind calcium to the ER membrane and thereby regulate the retention of ER resident proteins.</text>
</comment>
<proteinExistence type="inferred from homology"/>
<evidence type="ECO:0000256" key="11">
    <source>
        <dbReference type="PIRNR" id="PIRNR016400"/>
    </source>
</evidence>
<keyword evidence="9 11" id="KW-0472">Membrane</keyword>
<sequence>MGLVLWIAMCALVGLGAAQEATSGARLLASKHILNQHLVQKKDVTVQYGLHNVGDSTAYDVHLDESNFDKADFDFVTGFTQAHWDRIAPGANVTHTLILQPKEYRIFNFTAARVQYRTGEARDAQIAVGWTSSPGEGQIWEINQFNRLFAPHYADWITFLIMCVPTVGIPYFLWHTSKQRFEISRVATKKQ</sequence>
<evidence type="ECO:0000256" key="5">
    <source>
        <dbReference type="ARBA" id="ARBA00022692"/>
    </source>
</evidence>
<accession>A0A1D1VEG2</accession>
<keyword evidence="5 12" id="KW-0812">Transmembrane</keyword>
<comment type="similarity">
    <text evidence="3 11">Belongs to the TRAP-beta family.</text>
</comment>
<organism evidence="14 15">
    <name type="scientific">Ramazzottius varieornatus</name>
    <name type="common">Water bear</name>
    <name type="synonym">Tardigrade</name>
    <dbReference type="NCBI Taxonomy" id="947166"/>
    <lineage>
        <taxon>Eukaryota</taxon>
        <taxon>Metazoa</taxon>
        <taxon>Ecdysozoa</taxon>
        <taxon>Tardigrada</taxon>
        <taxon>Eutardigrada</taxon>
        <taxon>Parachela</taxon>
        <taxon>Hypsibioidea</taxon>
        <taxon>Ramazzottiidae</taxon>
        <taxon>Ramazzottius</taxon>
    </lineage>
</organism>
<protein>
    <recommendedName>
        <fullName evidence="4 11">Translocon-associated protein subunit beta</fullName>
        <shortName evidence="11">TRAP-beta</shortName>
    </recommendedName>
    <alternativeName>
        <fullName evidence="11">Signal sequence receptor subunit beta</fullName>
    </alternativeName>
</protein>
<keyword evidence="6 13" id="KW-0732">Signal</keyword>
<dbReference type="OrthoDB" id="5860827at2759"/>
<feature type="signal peptide" evidence="13">
    <location>
        <begin position="1"/>
        <end position="18"/>
    </location>
</feature>
<feature type="transmembrane region" description="Helical" evidence="12">
    <location>
        <begin position="153"/>
        <end position="174"/>
    </location>
</feature>
<evidence type="ECO:0000313" key="14">
    <source>
        <dbReference type="EMBL" id="GAU99175.1"/>
    </source>
</evidence>
<reference evidence="14 15" key="1">
    <citation type="journal article" date="2016" name="Nat. Commun.">
        <title>Extremotolerant tardigrade genome and improved radiotolerance of human cultured cells by tardigrade-unique protein.</title>
        <authorList>
            <person name="Hashimoto T."/>
            <person name="Horikawa D.D."/>
            <person name="Saito Y."/>
            <person name="Kuwahara H."/>
            <person name="Kozuka-Hata H."/>
            <person name="Shin-I T."/>
            <person name="Minakuchi Y."/>
            <person name="Ohishi K."/>
            <person name="Motoyama A."/>
            <person name="Aizu T."/>
            <person name="Enomoto A."/>
            <person name="Kondo K."/>
            <person name="Tanaka S."/>
            <person name="Hara Y."/>
            <person name="Koshikawa S."/>
            <person name="Sagara H."/>
            <person name="Miura T."/>
            <person name="Yokobori S."/>
            <person name="Miyagawa K."/>
            <person name="Suzuki Y."/>
            <person name="Kubo T."/>
            <person name="Oyama M."/>
            <person name="Kohara Y."/>
            <person name="Fujiyama A."/>
            <person name="Arakawa K."/>
            <person name="Katayama T."/>
            <person name="Toyoda A."/>
            <person name="Kunieda T."/>
        </authorList>
    </citation>
    <scope>NUCLEOTIDE SEQUENCE [LARGE SCALE GENOMIC DNA]</scope>
    <source>
        <strain evidence="14 15">YOKOZUNA-1</strain>
    </source>
</reference>
<dbReference type="InterPro" id="IPR008856">
    <property type="entry name" value="TRAP_beta"/>
</dbReference>
<keyword evidence="8 12" id="KW-1133">Transmembrane helix</keyword>
<gene>
    <name evidence="14" type="primary">RvY_10211-1</name>
    <name evidence="14" type="synonym">RvY_10211.1</name>
    <name evidence="14" type="ORF">RvY_10211</name>
</gene>
<evidence type="ECO:0000256" key="9">
    <source>
        <dbReference type="ARBA" id="ARBA00023136"/>
    </source>
</evidence>
<evidence type="ECO:0000256" key="6">
    <source>
        <dbReference type="ARBA" id="ARBA00022729"/>
    </source>
</evidence>
<evidence type="ECO:0000256" key="7">
    <source>
        <dbReference type="ARBA" id="ARBA00022824"/>
    </source>
</evidence>
<feature type="chain" id="PRO_5008898347" description="Translocon-associated protein subunit beta" evidence="13">
    <location>
        <begin position="19"/>
        <end position="191"/>
    </location>
</feature>
<dbReference type="AlphaFoldDB" id="A0A1D1VEG2"/>
<dbReference type="GO" id="GO:0005789">
    <property type="term" value="C:endoplasmic reticulum membrane"/>
    <property type="evidence" value="ECO:0007669"/>
    <property type="project" value="UniProtKB-SubCell"/>
</dbReference>
<evidence type="ECO:0000256" key="13">
    <source>
        <dbReference type="SAM" id="SignalP"/>
    </source>
</evidence>
<dbReference type="PANTHER" id="PTHR12861">
    <property type="entry name" value="TRANSLOCON-ASSOCIATED PROTEIN, BETA SUBUNIT PRECURSOR TRAP-BETA SIGNAL SEQUENCE RECEPTOR BETA SUBUNIT"/>
    <property type="match status" value="1"/>
</dbReference>
<keyword evidence="7 11" id="KW-0256">Endoplasmic reticulum</keyword>
<evidence type="ECO:0000256" key="8">
    <source>
        <dbReference type="ARBA" id="ARBA00022989"/>
    </source>
</evidence>
<dbReference type="PIRSF" id="PIRSF016400">
    <property type="entry name" value="TRAP_beta"/>
    <property type="match status" value="1"/>
</dbReference>
<dbReference type="STRING" id="947166.A0A1D1VEG2"/>
<evidence type="ECO:0000256" key="12">
    <source>
        <dbReference type="SAM" id="Phobius"/>
    </source>
</evidence>
<evidence type="ECO:0000256" key="4">
    <source>
        <dbReference type="ARBA" id="ARBA00021110"/>
    </source>
</evidence>
<dbReference type="Proteomes" id="UP000186922">
    <property type="component" value="Unassembled WGS sequence"/>
</dbReference>